<sequence>MDLLMIAIKVDRLDGSGKLVLDGDEQLQEMFSLYRNCKEIPVFVNVEVGSQVRLPPPPDVGIGEEPNVENDDRDANRHEFDYVNEDEHIGGSGENDDSDEKRHEVDEVNDDSVNGFSSEDDD</sequence>
<name>A0ABC8R972_9AQUA</name>
<evidence type="ECO:0000256" key="1">
    <source>
        <dbReference type="SAM" id="MobiDB-lite"/>
    </source>
</evidence>
<evidence type="ECO:0000313" key="4">
    <source>
        <dbReference type="Proteomes" id="UP001642360"/>
    </source>
</evidence>
<feature type="compositionally biased region" description="Polar residues" evidence="1">
    <location>
        <begin position="111"/>
        <end position="122"/>
    </location>
</feature>
<gene>
    <name evidence="3" type="ORF">ILEXP_LOCUS23156</name>
    <name evidence="2" type="ORF">ILEXP_LOCUS8767</name>
</gene>
<comment type="caution">
    <text evidence="2">The sequence shown here is derived from an EMBL/GenBank/DDBJ whole genome shotgun (WGS) entry which is preliminary data.</text>
</comment>
<evidence type="ECO:0000313" key="3">
    <source>
        <dbReference type="EMBL" id="CAK9154803.1"/>
    </source>
</evidence>
<protein>
    <submittedName>
        <fullName evidence="2">Uncharacterized protein</fullName>
    </submittedName>
</protein>
<feature type="compositionally biased region" description="Basic and acidic residues" evidence="1">
    <location>
        <begin position="73"/>
        <end position="89"/>
    </location>
</feature>
<accession>A0ABC8R972</accession>
<proteinExistence type="predicted"/>
<organism evidence="2 4">
    <name type="scientific">Ilex paraguariensis</name>
    <name type="common">yerba mate</name>
    <dbReference type="NCBI Taxonomy" id="185542"/>
    <lineage>
        <taxon>Eukaryota</taxon>
        <taxon>Viridiplantae</taxon>
        <taxon>Streptophyta</taxon>
        <taxon>Embryophyta</taxon>
        <taxon>Tracheophyta</taxon>
        <taxon>Spermatophyta</taxon>
        <taxon>Magnoliopsida</taxon>
        <taxon>eudicotyledons</taxon>
        <taxon>Gunneridae</taxon>
        <taxon>Pentapetalae</taxon>
        <taxon>asterids</taxon>
        <taxon>campanulids</taxon>
        <taxon>Aquifoliales</taxon>
        <taxon>Aquifoliaceae</taxon>
        <taxon>Ilex</taxon>
    </lineage>
</organism>
<dbReference type="EMBL" id="CAUOFW020002582">
    <property type="protein sequence ID" value="CAK9154803.1"/>
    <property type="molecule type" value="Genomic_DNA"/>
</dbReference>
<dbReference type="Proteomes" id="UP001642360">
    <property type="component" value="Unassembled WGS sequence"/>
</dbReference>
<feature type="region of interest" description="Disordered" evidence="1">
    <location>
        <begin position="51"/>
        <end position="122"/>
    </location>
</feature>
<reference evidence="2 4" key="1">
    <citation type="submission" date="2024-02" db="EMBL/GenBank/DDBJ databases">
        <authorList>
            <person name="Vignale AGUSTIN F."/>
            <person name="Sosa J E."/>
            <person name="Modenutti C."/>
        </authorList>
    </citation>
    <scope>NUCLEOTIDE SEQUENCE [LARGE SCALE GENOMIC DNA]</scope>
</reference>
<evidence type="ECO:0000313" key="2">
    <source>
        <dbReference type="EMBL" id="CAK9141235.1"/>
    </source>
</evidence>
<dbReference type="AlphaFoldDB" id="A0ABC8R972"/>
<dbReference type="EMBL" id="CAUOFW020001112">
    <property type="protein sequence ID" value="CAK9141235.1"/>
    <property type="molecule type" value="Genomic_DNA"/>
</dbReference>
<keyword evidence="4" id="KW-1185">Reference proteome</keyword>